<keyword evidence="2" id="KW-1185">Reference proteome</keyword>
<sequence length="72" mass="8183">AYGKKGVSFILNEPRNTKQIFSRPLGNNDLFLALSRTESLSDIYHAASAQELLHPCQTANCIKHIKHQRYMP</sequence>
<accession>A0ABN7VAC5</accession>
<name>A0ABN7VAC5_GIGMA</name>
<proteinExistence type="predicted"/>
<feature type="non-terminal residue" evidence="1">
    <location>
        <position position="1"/>
    </location>
</feature>
<organism evidence="1 2">
    <name type="scientific">Gigaspora margarita</name>
    <dbReference type="NCBI Taxonomy" id="4874"/>
    <lineage>
        <taxon>Eukaryota</taxon>
        <taxon>Fungi</taxon>
        <taxon>Fungi incertae sedis</taxon>
        <taxon>Mucoromycota</taxon>
        <taxon>Glomeromycotina</taxon>
        <taxon>Glomeromycetes</taxon>
        <taxon>Diversisporales</taxon>
        <taxon>Gigasporaceae</taxon>
        <taxon>Gigaspora</taxon>
    </lineage>
</organism>
<comment type="caution">
    <text evidence="1">The sequence shown here is derived from an EMBL/GenBank/DDBJ whole genome shotgun (WGS) entry which is preliminary data.</text>
</comment>
<gene>
    <name evidence="1" type="ORF">GMARGA_LOCUS16003</name>
</gene>
<dbReference type="EMBL" id="CAJVQB010011367">
    <property type="protein sequence ID" value="CAG8747193.1"/>
    <property type="molecule type" value="Genomic_DNA"/>
</dbReference>
<evidence type="ECO:0000313" key="2">
    <source>
        <dbReference type="Proteomes" id="UP000789901"/>
    </source>
</evidence>
<protein>
    <submittedName>
        <fullName evidence="1">32050_t:CDS:1</fullName>
    </submittedName>
</protein>
<reference evidence="1 2" key="1">
    <citation type="submission" date="2021-06" db="EMBL/GenBank/DDBJ databases">
        <authorList>
            <person name="Kallberg Y."/>
            <person name="Tangrot J."/>
            <person name="Rosling A."/>
        </authorList>
    </citation>
    <scope>NUCLEOTIDE SEQUENCE [LARGE SCALE GENOMIC DNA]</scope>
    <source>
        <strain evidence="1 2">120-4 pot B 10/14</strain>
    </source>
</reference>
<evidence type="ECO:0000313" key="1">
    <source>
        <dbReference type="EMBL" id="CAG8747193.1"/>
    </source>
</evidence>
<dbReference type="Proteomes" id="UP000789901">
    <property type="component" value="Unassembled WGS sequence"/>
</dbReference>